<sequence length="147" mass="16183">MGIVASSLLIAVPALLVLWLWVRPLLIGRWKTPGWFIGTAGFCVVAAAVTWFIGAFAGTSLDPEESCHTAGVVYDSAYRSANWQEPSRLFPLHNRCNATYDLVPVWINPALVLLLLLATTCVGVAVRLAVAARRTTKAERERVHRQR</sequence>
<evidence type="ECO:0000313" key="3">
    <source>
        <dbReference type="Proteomes" id="UP000649753"/>
    </source>
</evidence>
<protein>
    <submittedName>
        <fullName evidence="2">Uncharacterized protein</fullName>
    </submittedName>
</protein>
<organism evidence="2 3">
    <name type="scientific">Plantactinospora soyae</name>
    <dbReference type="NCBI Taxonomy" id="1544732"/>
    <lineage>
        <taxon>Bacteria</taxon>
        <taxon>Bacillati</taxon>
        <taxon>Actinomycetota</taxon>
        <taxon>Actinomycetes</taxon>
        <taxon>Micromonosporales</taxon>
        <taxon>Micromonosporaceae</taxon>
        <taxon>Plantactinospora</taxon>
    </lineage>
</organism>
<keyword evidence="1" id="KW-0472">Membrane</keyword>
<dbReference type="AlphaFoldDB" id="A0A927M7U7"/>
<dbReference type="EMBL" id="JADBEB010000001">
    <property type="protein sequence ID" value="MBE1489579.1"/>
    <property type="molecule type" value="Genomic_DNA"/>
</dbReference>
<evidence type="ECO:0000256" key="1">
    <source>
        <dbReference type="SAM" id="Phobius"/>
    </source>
</evidence>
<proteinExistence type="predicted"/>
<keyword evidence="3" id="KW-1185">Reference proteome</keyword>
<name>A0A927M7U7_9ACTN</name>
<comment type="caution">
    <text evidence="2">The sequence shown here is derived from an EMBL/GenBank/DDBJ whole genome shotgun (WGS) entry which is preliminary data.</text>
</comment>
<dbReference type="RefSeq" id="WP_192769031.1">
    <property type="nucleotide sequence ID" value="NZ_JADBEB010000001.1"/>
</dbReference>
<feature type="transmembrane region" description="Helical" evidence="1">
    <location>
        <begin position="6"/>
        <end position="22"/>
    </location>
</feature>
<evidence type="ECO:0000313" key="2">
    <source>
        <dbReference type="EMBL" id="MBE1489579.1"/>
    </source>
</evidence>
<keyword evidence="1" id="KW-1133">Transmembrane helix</keyword>
<reference evidence="2" key="1">
    <citation type="submission" date="2020-10" db="EMBL/GenBank/DDBJ databases">
        <title>Sequencing the genomes of 1000 actinobacteria strains.</title>
        <authorList>
            <person name="Klenk H.-P."/>
        </authorList>
    </citation>
    <scope>NUCLEOTIDE SEQUENCE</scope>
    <source>
        <strain evidence="2">DSM 46832</strain>
    </source>
</reference>
<feature type="transmembrane region" description="Helical" evidence="1">
    <location>
        <begin position="34"/>
        <end position="56"/>
    </location>
</feature>
<gene>
    <name evidence="2" type="ORF">H4W31_005217</name>
</gene>
<accession>A0A927M7U7</accession>
<feature type="transmembrane region" description="Helical" evidence="1">
    <location>
        <begin position="110"/>
        <end position="130"/>
    </location>
</feature>
<keyword evidence="1" id="KW-0812">Transmembrane</keyword>
<dbReference type="Proteomes" id="UP000649753">
    <property type="component" value="Unassembled WGS sequence"/>
</dbReference>